<protein>
    <recommendedName>
        <fullName evidence="8">RING-type domain-containing protein</fullName>
    </recommendedName>
</protein>
<evidence type="ECO:0000313" key="9">
    <source>
        <dbReference type="EMBL" id="MEQ2232291.1"/>
    </source>
</evidence>
<dbReference type="PROSITE" id="PS51873">
    <property type="entry name" value="TRIAD"/>
    <property type="match status" value="1"/>
</dbReference>
<keyword evidence="3" id="KW-0677">Repeat</keyword>
<evidence type="ECO:0000256" key="1">
    <source>
        <dbReference type="ARBA" id="ARBA00022679"/>
    </source>
</evidence>
<evidence type="ECO:0000256" key="2">
    <source>
        <dbReference type="ARBA" id="ARBA00022723"/>
    </source>
</evidence>
<dbReference type="Gene3D" id="3.30.40.10">
    <property type="entry name" value="Zinc/RING finger domain, C3HC4 (zinc finger)"/>
    <property type="match status" value="1"/>
</dbReference>
<comment type="caution">
    <text evidence="9">The sequence shown here is derived from an EMBL/GenBank/DDBJ whole genome shotgun (WGS) entry which is preliminary data.</text>
</comment>
<keyword evidence="4" id="KW-0863">Zinc-finger</keyword>
<evidence type="ECO:0000256" key="7">
    <source>
        <dbReference type="SAM" id="MobiDB-lite"/>
    </source>
</evidence>
<evidence type="ECO:0000256" key="5">
    <source>
        <dbReference type="ARBA" id="ARBA00022786"/>
    </source>
</evidence>
<keyword evidence="2" id="KW-0479">Metal-binding</keyword>
<evidence type="ECO:0000313" key="10">
    <source>
        <dbReference type="Proteomes" id="UP001482620"/>
    </source>
</evidence>
<keyword evidence="5" id="KW-0833">Ubl conjugation pathway</keyword>
<sequence>MGRAKSGMEDEKPIADACKMPSFMSNFEEGRRKLSRNQPTGTSITDDKVKLPVGDLNRPVIRSNSRLSLDGIDGRAWTRSGDGERDAEGNNNNNCNSGGVGAAGRRRRASAVEVLRRNFGDSKSPSHSLSTKRRMQSGGEHGAGRESGGSDCKDVHGAQCGECQKSDVVTGGEGDENEPPLSELTTSDVAGVKYLTVGEKCHLKAEDDNNTVTLGESFSAKEHVYCTVYCIANDTHRTDAKITDGHDDAVTSEGTETNLETVKVGDLGTEPELDTLGDMLDPYWDYHFKRSLVVENGIECCWVCLEEKTIASLPCCGKAVCDECLKLYVSTQVRMGKVLIGCPILECTGNLEEGLIISQLSNEEVAKYQYFLELSQLDSSTKPCPQCSHFTSLKANGTNRSEHKYKVGSHPHLWLFNTKNKGRRMQT</sequence>
<keyword evidence="6" id="KW-0862">Zinc</keyword>
<feature type="domain" description="RING-type" evidence="8">
    <location>
        <begin position="297"/>
        <end position="427"/>
    </location>
</feature>
<reference evidence="9 10" key="1">
    <citation type="submission" date="2021-06" db="EMBL/GenBank/DDBJ databases">
        <authorList>
            <person name="Palmer J.M."/>
        </authorList>
    </citation>
    <scope>NUCLEOTIDE SEQUENCE [LARGE SCALE GENOMIC DNA]</scope>
    <source>
        <strain evidence="10">if_2019</strain>
        <tissue evidence="9">Muscle</tissue>
    </source>
</reference>
<feature type="region of interest" description="Disordered" evidence="7">
    <location>
        <begin position="72"/>
        <end position="153"/>
    </location>
</feature>
<dbReference type="InterPro" id="IPR013083">
    <property type="entry name" value="Znf_RING/FYVE/PHD"/>
</dbReference>
<dbReference type="InterPro" id="IPR044066">
    <property type="entry name" value="TRIAD_supradom"/>
</dbReference>
<evidence type="ECO:0000259" key="8">
    <source>
        <dbReference type="PROSITE" id="PS51873"/>
    </source>
</evidence>
<evidence type="ECO:0000256" key="4">
    <source>
        <dbReference type="ARBA" id="ARBA00022771"/>
    </source>
</evidence>
<proteinExistence type="predicted"/>
<keyword evidence="1" id="KW-0808">Transferase</keyword>
<dbReference type="Proteomes" id="UP001482620">
    <property type="component" value="Unassembled WGS sequence"/>
</dbReference>
<dbReference type="EMBL" id="JAHRIQ010035435">
    <property type="protein sequence ID" value="MEQ2232291.1"/>
    <property type="molecule type" value="Genomic_DNA"/>
</dbReference>
<dbReference type="SUPFAM" id="SSF57850">
    <property type="entry name" value="RING/U-box"/>
    <property type="match status" value="1"/>
</dbReference>
<keyword evidence="10" id="KW-1185">Reference proteome</keyword>
<evidence type="ECO:0000256" key="6">
    <source>
        <dbReference type="ARBA" id="ARBA00022833"/>
    </source>
</evidence>
<gene>
    <name evidence="9" type="ORF">ILYODFUR_009665</name>
</gene>
<organism evidence="9 10">
    <name type="scientific">Ilyodon furcidens</name>
    <name type="common">goldbreast splitfin</name>
    <dbReference type="NCBI Taxonomy" id="33524"/>
    <lineage>
        <taxon>Eukaryota</taxon>
        <taxon>Metazoa</taxon>
        <taxon>Chordata</taxon>
        <taxon>Craniata</taxon>
        <taxon>Vertebrata</taxon>
        <taxon>Euteleostomi</taxon>
        <taxon>Actinopterygii</taxon>
        <taxon>Neopterygii</taxon>
        <taxon>Teleostei</taxon>
        <taxon>Neoteleostei</taxon>
        <taxon>Acanthomorphata</taxon>
        <taxon>Ovalentaria</taxon>
        <taxon>Atherinomorphae</taxon>
        <taxon>Cyprinodontiformes</taxon>
        <taxon>Goodeidae</taxon>
        <taxon>Ilyodon</taxon>
    </lineage>
</organism>
<name>A0ABV0THL6_9TELE</name>
<accession>A0ABV0THL6</accession>
<feature type="region of interest" description="Disordered" evidence="7">
    <location>
        <begin position="28"/>
        <end position="50"/>
    </location>
</feature>
<evidence type="ECO:0000256" key="3">
    <source>
        <dbReference type="ARBA" id="ARBA00022737"/>
    </source>
</evidence>